<dbReference type="InterPro" id="IPR018060">
    <property type="entry name" value="HTH_AraC"/>
</dbReference>
<evidence type="ECO:0000256" key="2">
    <source>
        <dbReference type="ARBA" id="ARBA00023125"/>
    </source>
</evidence>
<dbReference type="PANTHER" id="PTHR47893:SF1">
    <property type="entry name" value="REGULATORY PROTEIN PCHR"/>
    <property type="match status" value="1"/>
</dbReference>
<dbReference type="PANTHER" id="PTHR47893">
    <property type="entry name" value="REGULATORY PROTEIN PCHR"/>
    <property type="match status" value="1"/>
</dbReference>
<dbReference type="SUPFAM" id="SSF46689">
    <property type="entry name" value="Homeodomain-like"/>
    <property type="match status" value="2"/>
</dbReference>
<dbReference type="PROSITE" id="PS00041">
    <property type="entry name" value="HTH_ARAC_FAMILY_1"/>
    <property type="match status" value="1"/>
</dbReference>
<keyword evidence="3" id="KW-0804">Transcription</keyword>
<evidence type="ECO:0000256" key="1">
    <source>
        <dbReference type="ARBA" id="ARBA00023015"/>
    </source>
</evidence>
<feature type="domain" description="HTH araC/xylS-type" evidence="4">
    <location>
        <begin position="90"/>
        <end position="187"/>
    </location>
</feature>
<accession>H6SS92</accession>
<dbReference type="Proteomes" id="UP000033220">
    <property type="component" value="Chromosome DSM 122"/>
</dbReference>
<dbReference type="eggNOG" id="COG2207">
    <property type="taxonomic scope" value="Bacteria"/>
</dbReference>
<keyword evidence="1" id="KW-0805">Transcription regulation</keyword>
<dbReference type="PATRIC" id="fig|1150469.3.peg.1299"/>
<name>H6SS92_PARPM</name>
<dbReference type="STRING" id="1150469.RSPPHO_01145"/>
<dbReference type="EMBL" id="HE663493">
    <property type="protein sequence ID" value="CCG07771.1"/>
    <property type="molecule type" value="Genomic_DNA"/>
</dbReference>
<keyword evidence="2" id="KW-0238">DNA-binding</keyword>
<dbReference type="OrthoDB" id="7363396at2"/>
<gene>
    <name evidence="5" type="ORF">RSPPHO_01145</name>
</gene>
<evidence type="ECO:0000256" key="3">
    <source>
        <dbReference type="ARBA" id="ARBA00023163"/>
    </source>
</evidence>
<reference evidence="5 6" key="1">
    <citation type="submission" date="2012-02" db="EMBL/GenBank/DDBJ databases">
        <title>Shotgun genome sequence of Phaeospirillum photometricum DSM 122.</title>
        <authorList>
            <person name="Duquesne K."/>
            <person name="Sturgis J."/>
        </authorList>
    </citation>
    <scope>NUCLEOTIDE SEQUENCE [LARGE SCALE GENOMIC DNA]</scope>
    <source>
        <strain evidence="6">DSM122</strain>
    </source>
</reference>
<evidence type="ECO:0000313" key="6">
    <source>
        <dbReference type="Proteomes" id="UP000033220"/>
    </source>
</evidence>
<keyword evidence="6" id="KW-1185">Reference proteome</keyword>
<sequence>MFVRVVPDDAQALLGREVADLPVPAWTPDGPRLGCEASQRAVAWQMLTCPADAPGRSLYLSAKGLELLASLALPSRDPAPLGLAGTQRLYEARDILLATLEAPPSVPELARAVGLSARSLSRGFSRLFGQPVYAFVKARRLERARRLIETDALTIAEAAYAIGYHPSHLSTAFRRHFGVAPSALRPPR</sequence>
<proteinExistence type="predicted"/>
<dbReference type="InterPro" id="IPR009057">
    <property type="entry name" value="Homeodomain-like_sf"/>
</dbReference>
<dbReference type="GO" id="GO:0043565">
    <property type="term" value="F:sequence-specific DNA binding"/>
    <property type="evidence" value="ECO:0007669"/>
    <property type="project" value="InterPro"/>
</dbReference>
<dbReference type="PROSITE" id="PS01124">
    <property type="entry name" value="HTH_ARAC_FAMILY_2"/>
    <property type="match status" value="1"/>
</dbReference>
<dbReference type="InterPro" id="IPR018062">
    <property type="entry name" value="HTH_AraC-typ_CS"/>
</dbReference>
<dbReference type="Gene3D" id="1.10.10.60">
    <property type="entry name" value="Homeodomain-like"/>
    <property type="match status" value="2"/>
</dbReference>
<dbReference type="InterPro" id="IPR053142">
    <property type="entry name" value="PchR_regulatory_protein"/>
</dbReference>
<organism evidence="5 6">
    <name type="scientific">Pararhodospirillum photometricum DSM 122</name>
    <dbReference type="NCBI Taxonomy" id="1150469"/>
    <lineage>
        <taxon>Bacteria</taxon>
        <taxon>Pseudomonadati</taxon>
        <taxon>Pseudomonadota</taxon>
        <taxon>Alphaproteobacteria</taxon>
        <taxon>Rhodospirillales</taxon>
        <taxon>Rhodospirillaceae</taxon>
        <taxon>Pararhodospirillum</taxon>
    </lineage>
</organism>
<protein>
    <submittedName>
        <fullName evidence="5">Transcriptional regulator, AraC family</fullName>
    </submittedName>
</protein>
<evidence type="ECO:0000313" key="5">
    <source>
        <dbReference type="EMBL" id="CCG07771.1"/>
    </source>
</evidence>
<dbReference type="GO" id="GO:0003700">
    <property type="term" value="F:DNA-binding transcription factor activity"/>
    <property type="evidence" value="ECO:0007669"/>
    <property type="project" value="InterPro"/>
</dbReference>
<dbReference type="AlphaFoldDB" id="H6SS92"/>
<dbReference type="RefSeq" id="WP_014414411.1">
    <property type="nucleotide sequence ID" value="NC_017059.1"/>
</dbReference>
<dbReference type="HOGENOM" id="CLU_084786_0_0_5"/>
<dbReference type="Pfam" id="PF12833">
    <property type="entry name" value="HTH_18"/>
    <property type="match status" value="1"/>
</dbReference>
<evidence type="ECO:0000259" key="4">
    <source>
        <dbReference type="PROSITE" id="PS01124"/>
    </source>
</evidence>
<dbReference type="KEGG" id="rpm:RSPPHO_01145"/>
<dbReference type="SMART" id="SM00342">
    <property type="entry name" value="HTH_ARAC"/>
    <property type="match status" value="1"/>
</dbReference>